<dbReference type="PROSITE" id="PS50113">
    <property type="entry name" value="PAC"/>
    <property type="match status" value="1"/>
</dbReference>
<dbReference type="SMART" id="SM00388">
    <property type="entry name" value="HisKA"/>
    <property type="match status" value="1"/>
</dbReference>
<dbReference type="InterPro" id="IPR013655">
    <property type="entry name" value="PAS_fold_3"/>
</dbReference>
<keyword evidence="13" id="KW-1185">Reference proteome</keyword>
<dbReference type="PROSITE" id="PS50112">
    <property type="entry name" value="PAS"/>
    <property type="match status" value="3"/>
</dbReference>
<dbReference type="SUPFAM" id="SSF55874">
    <property type="entry name" value="ATPase domain of HSP90 chaperone/DNA topoisomerase II/histidine kinase"/>
    <property type="match status" value="1"/>
</dbReference>
<dbReference type="GO" id="GO:0000155">
    <property type="term" value="F:phosphorelay sensor kinase activity"/>
    <property type="evidence" value="ECO:0007669"/>
    <property type="project" value="InterPro"/>
</dbReference>
<gene>
    <name evidence="12" type="ORF">G4D63_16260</name>
</gene>
<dbReference type="SMART" id="SM00387">
    <property type="entry name" value="HATPase_c"/>
    <property type="match status" value="1"/>
</dbReference>
<dbReference type="InterPro" id="IPR003661">
    <property type="entry name" value="HisK_dim/P_dom"/>
</dbReference>
<dbReference type="InterPro" id="IPR036890">
    <property type="entry name" value="HATPase_C_sf"/>
</dbReference>
<evidence type="ECO:0000256" key="8">
    <source>
        <dbReference type="ARBA" id="ARBA00023012"/>
    </source>
</evidence>
<name>A0A6M0QDS3_9BACI</name>
<dbReference type="Gene3D" id="3.30.565.10">
    <property type="entry name" value="Histidine kinase-like ATPase, C-terminal domain"/>
    <property type="match status" value="1"/>
</dbReference>
<keyword evidence="6" id="KW-0418">Kinase</keyword>
<dbReference type="InterPro" id="IPR013656">
    <property type="entry name" value="PAS_4"/>
</dbReference>
<dbReference type="SMART" id="SM00091">
    <property type="entry name" value="PAS"/>
    <property type="match status" value="3"/>
</dbReference>
<dbReference type="SUPFAM" id="SSF47384">
    <property type="entry name" value="Homodimeric domain of signal transducing histidine kinase"/>
    <property type="match status" value="1"/>
</dbReference>
<evidence type="ECO:0000256" key="3">
    <source>
        <dbReference type="ARBA" id="ARBA00022553"/>
    </source>
</evidence>
<evidence type="ECO:0000313" key="12">
    <source>
        <dbReference type="EMBL" id="NEY73288.1"/>
    </source>
</evidence>
<evidence type="ECO:0000259" key="11">
    <source>
        <dbReference type="PROSITE" id="PS50113"/>
    </source>
</evidence>
<dbReference type="InterPro" id="IPR001610">
    <property type="entry name" value="PAC"/>
</dbReference>
<evidence type="ECO:0000256" key="6">
    <source>
        <dbReference type="ARBA" id="ARBA00022777"/>
    </source>
</evidence>
<dbReference type="Pfam" id="PF08447">
    <property type="entry name" value="PAS_3"/>
    <property type="match status" value="1"/>
</dbReference>
<sequence>MSSSKTIHNQKRTLLETFIEKNLPKYKSIYASKQEALFILDLNGYFVKVNKTGQGLFEYTEEELTQSTYQQLLPEEFLHSVKDYYTRSINGEFLNFDCAFLTKTGAYIHLNVSNIPFCVDNQVVGICWTAKDITHFKNQRATYKKNEEIFRLVTEHSLDMILRADANGKVIYISPACEKILGYSADELVTTDFLSLFHEDDQEKAQGIRIEVLHNKMNGRELFQMKKKDESYVWIEALCKPIIHPDTEEVLEVICTIRDISERKKAENELKSREETYRNLVEHSPDAVIVSRGSQILFINKTGMELLGATAKEEIYKRNMFDFVHPDYLELALKRINIIKAGMATEFKEYMLVRTDGSIVEVEVMGIPTIYENQHAKHLIIRSVEEKKRTQELIINSEKLATAGKLAAGIAHEVRNPLTAIKGFHQLIQSESHSDSNKKYYDIINSEIDRIELILNELLVLSKPQELKFDQVELIKLLEDIKTLIHTEAIMKGIQITTSFDFNRLTLQADQNQLKQVFINILKNSIEAMEKNGEITIEVKEHGSNKTKLLFKDNGCGIPEHLLKRIGEPFFTTKENGTGLGIMISKQIIENHHGDFHIWSDENGTIIEIILPLQII</sequence>
<dbReference type="RefSeq" id="WP_163180761.1">
    <property type="nucleotide sequence ID" value="NZ_JAAIWM010000006.1"/>
</dbReference>
<accession>A0A6M0QDS3</accession>
<dbReference type="InterPro" id="IPR035965">
    <property type="entry name" value="PAS-like_dom_sf"/>
</dbReference>
<evidence type="ECO:0000256" key="7">
    <source>
        <dbReference type="ARBA" id="ARBA00022840"/>
    </source>
</evidence>
<dbReference type="EMBL" id="JAAIWM010000006">
    <property type="protein sequence ID" value="NEY73288.1"/>
    <property type="molecule type" value="Genomic_DNA"/>
</dbReference>
<dbReference type="InterPro" id="IPR000700">
    <property type="entry name" value="PAS-assoc_C"/>
</dbReference>
<feature type="domain" description="Histidine kinase" evidence="9">
    <location>
        <begin position="409"/>
        <end position="615"/>
    </location>
</feature>
<keyword evidence="4" id="KW-0808">Transferase</keyword>
<dbReference type="NCBIfam" id="TIGR00229">
    <property type="entry name" value="sensory_box"/>
    <property type="match status" value="3"/>
</dbReference>
<feature type="domain" description="PAS" evidence="10">
    <location>
        <begin position="22"/>
        <end position="92"/>
    </location>
</feature>
<dbReference type="InterPro" id="IPR036097">
    <property type="entry name" value="HisK_dim/P_sf"/>
</dbReference>
<dbReference type="PANTHER" id="PTHR43065">
    <property type="entry name" value="SENSOR HISTIDINE KINASE"/>
    <property type="match status" value="1"/>
</dbReference>
<evidence type="ECO:0000259" key="9">
    <source>
        <dbReference type="PROSITE" id="PS50109"/>
    </source>
</evidence>
<evidence type="ECO:0000256" key="4">
    <source>
        <dbReference type="ARBA" id="ARBA00022679"/>
    </source>
</evidence>
<dbReference type="Pfam" id="PF00989">
    <property type="entry name" value="PAS"/>
    <property type="match status" value="1"/>
</dbReference>
<reference evidence="12 13" key="1">
    <citation type="submission" date="2020-02" db="EMBL/GenBank/DDBJ databases">
        <title>Bacillus aquiflavi sp. nov., isolated from yellow water of strong flavor Chinese baijiu in Yibin region of China.</title>
        <authorList>
            <person name="Xie J."/>
        </authorList>
    </citation>
    <scope>NUCLEOTIDE SEQUENCE [LARGE SCALE GENOMIC DNA]</scope>
    <source>
        <strain evidence="12 13">SA4</strain>
    </source>
</reference>
<evidence type="ECO:0000256" key="1">
    <source>
        <dbReference type="ARBA" id="ARBA00000085"/>
    </source>
</evidence>
<dbReference type="Pfam" id="PF00512">
    <property type="entry name" value="HisKA"/>
    <property type="match status" value="1"/>
</dbReference>
<protein>
    <recommendedName>
        <fullName evidence="2">histidine kinase</fullName>
        <ecNumber evidence="2">2.7.13.3</ecNumber>
    </recommendedName>
</protein>
<evidence type="ECO:0000256" key="2">
    <source>
        <dbReference type="ARBA" id="ARBA00012438"/>
    </source>
</evidence>
<dbReference type="PRINTS" id="PR00344">
    <property type="entry name" value="BCTRLSENSOR"/>
</dbReference>
<dbReference type="GO" id="GO:0005524">
    <property type="term" value="F:ATP binding"/>
    <property type="evidence" value="ECO:0007669"/>
    <property type="project" value="UniProtKB-KW"/>
</dbReference>
<organism evidence="12 13">
    <name type="scientific">Bacillus mesophilus</name>
    <dbReference type="NCBI Taxonomy" id="1808955"/>
    <lineage>
        <taxon>Bacteria</taxon>
        <taxon>Bacillati</taxon>
        <taxon>Bacillota</taxon>
        <taxon>Bacilli</taxon>
        <taxon>Bacillales</taxon>
        <taxon>Bacillaceae</taxon>
        <taxon>Bacillus</taxon>
    </lineage>
</organism>
<evidence type="ECO:0000256" key="5">
    <source>
        <dbReference type="ARBA" id="ARBA00022741"/>
    </source>
</evidence>
<dbReference type="SUPFAM" id="SSF55785">
    <property type="entry name" value="PYP-like sensor domain (PAS domain)"/>
    <property type="match status" value="3"/>
</dbReference>
<keyword evidence="5" id="KW-0547">Nucleotide-binding</keyword>
<dbReference type="AlphaFoldDB" id="A0A6M0QDS3"/>
<feature type="domain" description="PAC" evidence="11">
    <location>
        <begin position="218"/>
        <end position="272"/>
    </location>
</feature>
<comment type="catalytic activity">
    <reaction evidence="1">
        <text>ATP + protein L-histidine = ADP + protein N-phospho-L-histidine.</text>
        <dbReference type="EC" id="2.7.13.3"/>
    </reaction>
</comment>
<evidence type="ECO:0000259" key="10">
    <source>
        <dbReference type="PROSITE" id="PS50112"/>
    </source>
</evidence>
<dbReference type="InterPro" id="IPR000014">
    <property type="entry name" value="PAS"/>
</dbReference>
<dbReference type="InterPro" id="IPR005467">
    <property type="entry name" value="His_kinase_dom"/>
</dbReference>
<dbReference type="Pfam" id="PF02518">
    <property type="entry name" value="HATPase_c"/>
    <property type="match status" value="1"/>
</dbReference>
<dbReference type="EC" id="2.7.13.3" evidence="2"/>
<dbReference type="PANTHER" id="PTHR43065:SF34">
    <property type="entry name" value="SPORULATION KINASE A"/>
    <property type="match status" value="1"/>
</dbReference>
<dbReference type="SMART" id="SM00086">
    <property type="entry name" value="PAC"/>
    <property type="match status" value="2"/>
</dbReference>
<dbReference type="Gene3D" id="3.30.450.20">
    <property type="entry name" value="PAS domain"/>
    <property type="match status" value="3"/>
</dbReference>
<dbReference type="Pfam" id="PF08448">
    <property type="entry name" value="PAS_4"/>
    <property type="match status" value="1"/>
</dbReference>
<dbReference type="CDD" id="cd00082">
    <property type="entry name" value="HisKA"/>
    <property type="match status" value="1"/>
</dbReference>
<dbReference type="Proteomes" id="UP000481043">
    <property type="component" value="Unassembled WGS sequence"/>
</dbReference>
<dbReference type="InterPro" id="IPR004358">
    <property type="entry name" value="Sig_transdc_His_kin-like_C"/>
</dbReference>
<comment type="caution">
    <text evidence="12">The sequence shown here is derived from an EMBL/GenBank/DDBJ whole genome shotgun (WGS) entry which is preliminary data.</text>
</comment>
<dbReference type="GO" id="GO:0006355">
    <property type="term" value="P:regulation of DNA-templated transcription"/>
    <property type="evidence" value="ECO:0007669"/>
    <property type="project" value="InterPro"/>
</dbReference>
<dbReference type="PROSITE" id="PS50109">
    <property type="entry name" value="HIS_KIN"/>
    <property type="match status" value="1"/>
</dbReference>
<dbReference type="InterPro" id="IPR013767">
    <property type="entry name" value="PAS_fold"/>
</dbReference>
<keyword evidence="8" id="KW-0902">Two-component regulatory system</keyword>
<keyword evidence="3" id="KW-0597">Phosphoprotein</keyword>
<keyword evidence="7" id="KW-0067">ATP-binding</keyword>
<dbReference type="CDD" id="cd00130">
    <property type="entry name" value="PAS"/>
    <property type="match status" value="3"/>
</dbReference>
<proteinExistence type="predicted"/>
<feature type="domain" description="PAS" evidence="10">
    <location>
        <begin position="146"/>
        <end position="220"/>
    </location>
</feature>
<evidence type="ECO:0000313" key="13">
    <source>
        <dbReference type="Proteomes" id="UP000481043"/>
    </source>
</evidence>
<feature type="domain" description="PAS" evidence="10">
    <location>
        <begin position="273"/>
        <end position="327"/>
    </location>
</feature>
<dbReference type="Gene3D" id="1.10.287.130">
    <property type="match status" value="1"/>
</dbReference>
<dbReference type="InterPro" id="IPR003594">
    <property type="entry name" value="HATPase_dom"/>
</dbReference>